<evidence type="ECO:0000259" key="4">
    <source>
        <dbReference type="Pfam" id="PF17210"/>
    </source>
</evidence>
<dbReference type="InterPro" id="IPR033764">
    <property type="entry name" value="Sdr_B"/>
</dbReference>
<dbReference type="Gene3D" id="2.60.40.10">
    <property type="entry name" value="Immunoglobulins"/>
    <property type="match status" value="8"/>
</dbReference>
<dbReference type="STRING" id="886293.Sinac_4680"/>
<dbReference type="RefSeq" id="WP_015247971.1">
    <property type="nucleotide sequence ID" value="NC_019892.1"/>
</dbReference>
<organism evidence="5 6">
    <name type="scientific">Singulisphaera acidiphila (strain ATCC BAA-1392 / DSM 18658 / VKM B-2454 / MOB10)</name>
    <dbReference type="NCBI Taxonomy" id="886293"/>
    <lineage>
        <taxon>Bacteria</taxon>
        <taxon>Pseudomonadati</taxon>
        <taxon>Planctomycetota</taxon>
        <taxon>Planctomycetia</taxon>
        <taxon>Isosphaerales</taxon>
        <taxon>Isosphaeraceae</taxon>
        <taxon>Singulisphaera</taxon>
    </lineage>
</organism>
<dbReference type="PANTHER" id="PTHR23303:SF15">
    <property type="entry name" value="COLOSSIN-A"/>
    <property type="match status" value="1"/>
</dbReference>
<dbReference type="Pfam" id="PF17210">
    <property type="entry name" value="SdrD_B"/>
    <property type="match status" value="7"/>
</dbReference>
<dbReference type="eggNOG" id="COG4932">
    <property type="taxonomic scope" value="Bacteria"/>
</dbReference>
<feature type="domain" description="SD-repeat containing protein B" evidence="4">
    <location>
        <begin position="1051"/>
        <end position="1120"/>
    </location>
</feature>
<protein>
    <submittedName>
        <fullName evidence="5">Putative collagen-binding protein</fullName>
    </submittedName>
</protein>
<sequence>MPSLRKFARNRVQSFVSNRRYKPTLETFERRQLLAANVFIQGTSFVDSDHNGLLGPTEQRVQGATITLYDATRTVQYGQTTTDANGFYTFNDSNVIDPITGKHDLKAGQTYVLVQTPPAAYQSSGTQIQSQVYPATSVAVNAIQVTTIDPAKITATYQSATTPYDRLQINLFNDINGNGIQDPGELSNSNFPHFTTPTKFQFTLTSDSAGPGPVTTQFDTFCVELDTDLDTAQVTPTPISSLPANGGKIAYLYNHYGTSLDQTSSLPAVLQPLSLKARTSGLQVAIWTLEYGSNFQVLGYDPARTSPQDYSDLLAARDFFLADASGKNELAINLDTVLPARQNIIAKGSFNFANTAAPASASLGDRVWEDSNGNGQQDDGELGIPGVIVKLRDSSGNVIATTTTDSNGFYNFTGLAPGSYSVAFVAPTGYVFTTANIGNDATDSDADAITGITGSYTLVSGQTDNTVDAGLYRPAAIGDRVWEDSNGNGQQDAGELGISGTIVKLRDSSGNVIATTTTDSNGFYNFTGLAPGSYSVAFVAPAGYVFTTANSGDDATDSDADAATGLTGSYTLVSGQTDNTVDAGLYRPAAIGDRVWEDRNGNGQQDAGELGISGAIVKLRDSSGNVIATTTTDSNGFYNFTGLAPGSYSVAFVAPAGYVFTTANRGDDATDSDADATTGITGSYTLVSGQTDNTVDAGLYRPAAIGDRVWEDSNGNGQQDAGELGIAGAIVKLRDSNGNVIATTTTDSNGFYNFTGLAPGSYSVAFVAPTGYVFTTANIGNDATDSDADAITGITGSYTLVSGQTDNTVDAGLYRPAAIGDRVWEDSNGNGQQDAGELGIAGVTVKLRNSSGSVIATTTTNASGIYNFTGLAPGSYSVAFVAPTGYVFTAANIGNDASDSDADAATGLTGSYTLVSGQTDNTVDAGLYRPAAIGDRVWEDRNGNGQQDAGEPGVPGVTVKLRNSSGNVIATTTTNANGIYSFTGLAPGSYSVAFVAPTGYVFTVANIGNDASDSDADTTTGITGSYALVSGQTDNTVDAGLCRFGSISGTKFRDLTGNGLTGDDTPLGGVKIYIDKNNNKIFDSGDISTTTAADGTYSFTGLTPGTYTIREVVPTGWIRTGPVLTDSYVVTVTAGNDSGGNDFANAEIGCGCQISNIVYIINGCKQVSDLRGNVSPGDTVTAKFTVKNASSSNPATFSLVSYTAPGSTFVASQAYKQEVFDMVTMTYTSNGSYSLNVDVPDSYFQVDFVCGQVIDRFGPDGSNIFYTPQGRLFSADNGGSKAYSNTLSADDTGTVAFWSGTNGQNLIKSLNGSSNALNLGNWLSSNFSNLYGSLAGKTNADVATYVKTLKAASSTALEAQVLATALSVYVTDVNLAGMAGYTYGFNTSFLGIAQKLFNVSSNGSSIGLSNAKQSLWVILKAANATSSNGKVLASNRTNATTLFTNLNAAGALAS</sequence>
<dbReference type="KEGG" id="saci:Sinac_4680"/>
<keyword evidence="2" id="KW-0964">Secreted</keyword>
<comment type="subcellular location">
    <subcellularLocation>
        <location evidence="1">Secreted</location>
    </subcellularLocation>
</comment>
<proteinExistence type="predicted"/>
<dbReference type="SUPFAM" id="SSF117074">
    <property type="entry name" value="Hypothetical protein PA1324"/>
    <property type="match status" value="8"/>
</dbReference>
<feature type="domain" description="SD-repeat containing protein B" evidence="4">
    <location>
        <begin position="931"/>
        <end position="1041"/>
    </location>
</feature>
<feature type="domain" description="SD-repeat containing protein B" evidence="4">
    <location>
        <begin position="361"/>
        <end position="471"/>
    </location>
</feature>
<dbReference type="InterPro" id="IPR051417">
    <property type="entry name" value="SDr/BOS_complex"/>
</dbReference>
<feature type="domain" description="SD-repeat containing protein B" evidence="4">
    <location>
        <begin position="817"/>
        <end position="927"/>
    </location>
</feature>
<dbReference type="Proteomes" id="UP000010798">
    <property type="component" value="Chromosome"/>
</dbReference>
<dbReference type="PANTHER" id="PTHR23303">
    <property type="entry name" value="CARBOXYPEPTIDASE REGULATORY REGION-CONTAINING"/>
    <property type="match status" value="1"/>
</dbReference>
<evidence type="ECO:0000256" key="3">
    <source>
        <dbReference type="ARBA" id="ARBA00022729"/>
    </source>
</evidence>
<reference evidence="5 6" key="1">
    <citation type="submission" date="2012-02" db="EMBL/GenBank/DDBJ databases">
        <title>Complete sequence of chromosome of Singulisphaera acidiphila DSM 18658.</title>
        <authorList>
            <consortium name="US DOE Joint Genome Institute (JGI-PGF)"/>
            <person name="Lucas S."/>
            <person name="Copeland A."/>
            <person name="Lapidus A."/>
            <person name="Glavina del Rio T."/>
            <person name="Dalin E."/>
            <person name="Tice H."/>
            <person name="Bruce D."/>
            <person name="Goodwin L."/>
            <person name="Pitluck S."/>
            <person name="Peters L."/>
            <person name="Ovchinnikova G."/>
            <person name="Chertkov O."/>
            <person name="Kyrpides N."/>
            <person name="Mavromatis K."/>
            <person name="Ivanova N."/>
            <person name="Brettin T."/>
            <person name="Detter J.C."/>
            <person name="Han C."/>
            <person name="Larimer F."/>
            <person name="Land M."/>
            <person name="Hauser L."/>
            <person name="Markowitz V."/>
            <person name="Cheng J.-F."/>
            <person name="Hugenholtz P."/>
            <person name="Woyke T."/>
            <person name="Wu D."/>
            <person name="Tindall B."/>
            <person name="Pomrenke H."/>
            <person name="Brambilla E."/>
            <person name="Klenk H.-P."/>
            <person name="Eisen J.A."/>
        </authorList>
    </citation>
    <scope>NUCLEOTIDE SEQUENCE [LARGE SCALE GENOMIC DNA]</scope>
    <source>
        <strain evidence="6">ATCC BAA-1392 / DSM 18658 / VKM B-2454 / MOB10</strain>
    </source>
</reference>
<gene>
    <name evidence="5" type="ordered locus">Sinac_4680</name>
</gene>
<name>L0DHY2_SINAD</name>
<feature type="domain" description="SD-repeat containing protein B" evidence="4">
    <location>
        <begin position="589"/>
        <end position="699"/>
    </location>
</feature>
<feature type="domain" description="SD-repeat containing protein B" evidence="4">
    <location>
        <begin position="475"/>
        <end position="585"/>
    </location>
</feature>
<keyword evidence="3" id="KW-0732">Signal</keyword>
<dbReference type="HOGENOM" id="CLU_251102_0_0_0"/>
<evidence type="ECO:0000313" key="5">
    <source>
        <dbReference type="EMBL" id="AGA28857.1"/>
    </source>
</evidence>
<dbReference type="GO" id="GO:0005576">
    <property type="term" value="C:extracellular region"/>
    <property type="evidence" value="ECO:0007669"/>
    <property type="project" value="UniProtKB-SubCell"/>
</dbReference>
<evidence type="ECO:0000256" key="2">
    <source>
        <dbReference type="ARBA" id="ARBA00022525"/>
    </source>
</evidence>
<accession>L0DHY2</accession>
<dbReference type="EMBL" id="CP003364">
    <property type="protein sequence ID" value="AGA28857.1"/>
    <property type="molecule type" value="Genomic_DNA"/>
</dbReference>
<dbReference type="InterPro" id="IPR013783">
    <property type="entry name" value="Ig-like_fold"/>
</dbReference>
<evidence type="ECO:0000256" key="1">
    <source>
        <dbReference type="ARBA" id="ARBA00004613"/>
    </source>
</evidence>
<feature type="domain" description="SD-repeat containing protein B" evidence="4">
    <location>
        <begin position="703"/>
        <end position="813"/>
    </location>
</feature>
<keyword evidence="6" id="KW-1185">Reference proteome</keyword>
<keyword evidence="5" id="KW-0176">Collagen</keyword>
<evidence type="ECO:0000313" key="6">
    <source>
        <dbReference type="Proteomes" id="UP000010798"/>
    </source>
</evidence>